<proteinExistence type="predicted"/>
<name>A0ABM7WU31_9BACT</name>
<dbReference type="EMBL" id="AP025591">
    <property type="protein sequence ID" value="BDG03001.1"/>
    <property type="molecule type" value="Genomic_DNA"/>
</dbReference>
<evidence type="ECO:0000313" key="2">
    <source>
        <dbReference type="EMBL" id="BDG03001.1"/>
    </source>
</evidence>
<dbReference type="Pfam" id="PF01636">
    <property type="entry name" value="APH"/>
    <property type="match status" value="1"/>
</dbReference>
<evidence type="ECO:0000313" key="3">
    <source>
        <dbReference type="Proteomes" id="UP001162891"/>
    </source>
</evidence>
<sequence>MERAGSDAIARAVSELVPGGRVVAIRALAPDVGAGVARKDAGYGRPMRVEVEAPGGERRTLVFRTALADPFGHDRRADRWAELLLSFDTFDAIPDHVRALDVGAVGPEGLVSLRTAGEPYLVTTFAEGRLYAEDLRRVARDGVVGEEDLGRCEALARWLGRLHREPRSDRVAWQRALRDLLGSGEGIFGIVDAYPPDTPGASPSRLAAIERRCLDWRWKLRGRADRLRRIHGDFHPFNLVFSEGTRFTLLDASRGCLGDPADDVAALTVNYPFFAIQAPGTWARGFGPLWWLFFTTYLECGGGREVLEDLAPFLAWRALVVCCPRFYPDLGGPARDALLGLAERALDAPMFDPALAEALFR</sequence>
<dbReference type="Proteomes" id="UP001162891">
    <property type="component" value="Chromosome"/>
</dbReference>
<organism evidence="2 3">
    <name type="scientific">Anaeromyxobacter oryzae</name>
    <dbReference type="NCBI Taxonomy" id="2918170"/>
    <lineage>
        <taxon>Bacteria</taxon>
        <taxon>Pseudomonadati</taxon>
        <taxon>Myxococcota</taxon>
        <taxon>Myxococcia</taxon>
        <taxon>Myxococcales</taxon>
        <taxon>Cystobacterineae</taxon>
        <taxon>Anaeromyxobacteraceae</taxon>
        <taxon>Anaeromyxobacter</taxon>
    </lineage>
</organism>
<dbReference type="Gene3D" id="3.90.1200.10">
    <property type="match status" value="1"/>
</dbReference>
<dbReference type="SUPFAM" id="SSF56112">
    <property type="entry name" value="Protein kinase-like (PK-like)"/>
    <property type="match status" value="1"/>
</dbReference>
<protein>
    <recommendedName>
        <fullName evidence="1">Aminoglycoside phosphotransferase domain-containing protein</fullName>
    </recommendedName>
</protein>
<feature type="domain" description="Aminoglycoside phosphotransferase" evidence="1">
    <location>
        <begin position="89"/>
        <end position="271"/>
    </location>
</feature>
<evidence type="ECO:0000259" key="1">
    <source>
        <dbReference type="Pfam" id="PF01636"/>
    </source>
</evidence>
<keyword evidence="3" id="KW-1185">Reference proteome</keyword>
<reference evidence="3" key="1">
    <citation type="journal article" date="2022" name="Int. J. Syst. Evol. Microbiol.">
        <title>Anaeromyxobacter oryzae sp. nov., Anaeromyxobacter diazotrophicus sp. nov. and Anaeromyxobacter paludicola sp. nov., isolated from paddy soils.</title>
        <authorList>
            <person name="Itoh H."/>
            <person name="Xu Z."/>
            <person name="Mise K."/>
            <person name="Masuda Y."/>
            <person name="Ushijima N."/>
            <person name="Hayakawa C."/>
            <person name="Shiratori Y."/>
            <person name="Senoo K."/>
        </authorList>
    </citation>
    <scope>NUCLEOTIDE SEQUENCE [LARGE SCALE GENOMIC DNA]</scope>
    <source>
        <strain evidence="3">Red232</strain>
    </source>
</reference>
<dbReference type="InterPro" id="IPR002575">
    <property type="entry name" value="Aminoglycoside_PTrfase"/>
</dbReference>
<gene>
    <name evidence="2" type="ORF">AMOR_19970</name>
</gene>
<dbReference type="InterPro" id="IPR011009">
    <property type="entry name" value="Kinase-like_dom_sf"/>
</dbReference>
<accession>A0ABM7WU31</accession>